<feature type="compositionally biased region" description="Basic residues" evidence="1">
    <location>
        <begin position="62"/>
        <end position="76"/>
    </location>
</feature>
<accession>A0ABN9Y8H6</accession>
<feature type="region of interest" description="Disordered" evidence="1">
    <location>
        <begin position="1"/>
        <end position="152"/>
    </location>
</feature>
<keyword evidence="3" id="KW-1185">Reference proteome</keyword>
<evidence type="ECO:0000256" key="1">
    <source>
        <dbReference type="SAM" id="MobiDB-lite"/>
    </source>
</evidence>
<sequence length="152" mass="16460">DARPDDLGHGQHRGPRGAHARGQCSGANPAAAHAARGQRRAAPSREPRDTGRPDQLGAGSGARRRPHRGASLHLSRRLQATDDHSPPRPRGQHNPYFHSDRGRFYHRCHAIFQPAGRKPDHPAAAEQRGDAPEHGGNPRPANQRHQCDACGG</sequence>
<feature type="compositionally biased region" description="Basic residues" evidence="1">
    <location>
        <begin position="10"/>
        <end position="19"/>
    </location>
</feature>
<organism evidence="2 3">
    <name type="scientific">Prorocentrum cordatum</name>
    <dbReference type="NCBI Taxonomy" id="2364126"/>
    <lineage>
        <taxon>Eukaryota</taxon>
        <taxon>Sar</taxon>
        <taxon>Alveolata</taxon>
        <taxon>Dinophyceae</taxon>
        <taxon>Prorocentrales</taxon>
        <taxon>Prorocentraceae</taxon>
        <taxon>Prorocentrum</taxon>
    </lineage>
</organism>
<protein>
    <submittedName>
        <fullName evidence="2">Uncharacterized protein</fullName>
    </submittedName>
</protein>
<name>A0ABN9Y8H6_9DINO</name>
<proteinExistence type="predicted"/>
<dbReference type="Proteomes" id="UP001189429">
    <property type="component" value="Unassembled WGS sequence"/>
</dbReference>
<comment type="caution">
    <text evidence="2">The sequence shown here is derived from an EMBL/GenBank/DDBJ whole genome shotgun (WGS) entry which is preliminary data.</text>
</comment>
<reference evidence="2" key="1">
    <citation type="submission" date="2023-10" db="EMBL/GenBank/DDBJ databases">
        <authorList>
            <person name="Chen Y."/>
            <person name="Shah S."/>
            <person name="Dougan E. K."/>
            <person name="Thang M."/>
            <person name="Chan C."/>
        </authorList>
    </citation>
    <scope>NUCLEOTIDE SEQUENCE [LARGE SCALE GENOMIC DNA]</scope>
</reference>
<feature type="compositionally biased region" description="Basic and acidic residues" evidence="1">
    <location>
        <begin position="117"/>
        <end position="133"/>
    </location>
</feature>
<evidence type="ECO:0000313" key="2">
    <source>
        <dbReference type="EMBL" id="CAK0908975.1"/>
    </source>
</evidence>
<feature type="non-terminal residue" evidence="2">
    <location>
        <position position="152"/>
    </location>
</feature>
<feature type="compositionally biased region" description="Basic and acidic residues" evidence="1">
    <location>
        <begin position="43"/>
        <end position="52"/>
    </location>
</feature>
<evidence type="ECO:0000313" key="3">
    <source>
        <dbReference type="Proteomes" id="UP001189429"/>
    </source>
</evidence>
<dbReference type="EMBL" id="CAUYUJ010022110">
    <property type="protein sequence ID" value="CAK0908975.1"/>
    <property type="molecule type" value="Genomic_DNA"/>
</dbReference>
<feature type="non-terminal residue" evidence="2">
    <location>
        <position position="1"/>
    </location>
</feature>
<gene>
    <name evidence="2" type="ORF">PCOR1329_LOCUS83526</name>
</gene>